<dbReference type="GO" id="GO:0008966">
    <property type="term" value="F:phosphoglucosamine mutase activity"/>
    <property type="evidence" value="ECO:0007669"/>
    <property type="project" value="UniProtKB-UniRule"/>
</dbReference>
<dbReference type="GO" id="GO:0005975">
    <property type="term" value="P:carbohydrate metabolic process"/>
    <property type="evidence" value="ECO:0007669"/>
    <property type="project" value="InterPro"/>
</dbReference>
<evidence type="ECO:0000259" key="11">
    <source>
        <dbReference type="Pfam" id="PF02880"/>
    </source>
</evidence>
<proteinExistence type="inferred from homology"/>
<dbReference type="PANTHER" id="PTHR43771:SF1">
    <property type="entry name" value="PHOSPHOMANNOMUTASE"/>
    <property type="match status" value="1"/>
</dbReference>
<dbReference type="SUPFAM" id="SSF55957">
    <property type="entry name" value="Phosphoglucomutase, C-terminal domain"/>
    <property type="match status" value="1"/>
</dbReference>
<name>A0A401HQD9_9EURY</name>
<dbReference type="InterPro" id="IPR016066">
    <property type="entry name" value="A-D-PHexomutase_CS"/>
</dbReference>
<dbReference type="EMBL" id="BFAX01000003">
    <property type="protein sequence ID" value="GBF36494.1"/>
    <property type="molecule type" value="Genomic_DNA"/>
</dbReference>
<comment type="caution">
    <text evidence="12">The sequence shown here is derived from an EMBL/GenBank/DDBJ whole genome shotgun (WGS) entry which is preliminary data.</text>
</comment>
<dbReference type="Pfam" id="PF02880">
    <property type="entry name" value="PGM_PMM_III"/>
    <property type="match status" value="1"/>
</dbReference>
<dbReference type="HAMAP" id="MF_01554_A">
    <property type="entry name" value="GlmM_A"/>
    <property type="match status" value="1"/>
</dbReference>
<evidence type="ECO:0000256" key="1">
    <source>
        <dbReference type="ARBA" id="ARBA00010231"/>
    </source>
</evidence>
<evidence type="ECO:0000256" key="5">
    <source>
        <dbReference type="ARBA" id="ARBA00023235"/>
    </source>
</evidence>
<evidence type="ECO:0000313" key="12">
    <source>
        <dbReference type="EMBL" id="GBF36494.1"/>
    </source>
</evidence>
<feature type="domain" description="Alpha-D-phosphohexomutase alpha/beta/alpha" evidence="11">
    <location>
        <begin position="281"/>
        <end position="384"/>
    </location>
</feature>
<gene>
    <name evidence="6" type="primary">glmM</name>
    <name evidence="12" type="ORF">MHHB_P0724</name>
</gene>
<evidence type="ECO:0000256" key="4">
    <source>
        <dbReference type="ARBA" id="ARBA00022842"/>
    </source>
</evidence>
<feature type="domain" description="Alpha-D-phosphohexomutase alpha/beta/alpha" evidence="10">
    <location>
        <begin position="175"/>
        <end position="275"/>
    </location>
</feature>
<dbReference type="Pfam" id="PF00408">
    <property type="entry name" value="PGM_PMM_IV"/>
    <property type="match status" value="1"/>
</dbReference>
<dbReference type="SUPFAM" id="SSF53738">
    <property type="entry name" value="Phosphoglucomutase, first 3 domains"/>
    <property type="match status" value="3"/>
</dbReference>
<comment type="function">
    <text evidence="6">Catalyzes the conversion of glucosamine-6-phosphate to glucosamine-1-phosphate.</text>
</comment>
<sequence length="478" mass="53507">MIYEIKSRLLNIAKVIFFLSYNKTLTTQVDIMRLFGTSGIRMKNLDPQIAYKVGFAVSQKVEDVVVARDSRTTGDLIKSALTAGLLSGGATVIDIGIVPTPTLGFSTRNFEVGVMITASHNPPEYNGIKLFNRDGTPYSPEEEREIEETISKNNFKRADWSSVGEVLRYENALREYREHILKHLSISRSFNVVVDCANGASSVISPHLFTDVGSHVISLNAHLDGRFVGRMPEPNKENLQETMKVVRGLNERESNYIGIAHDGDGDRMVAIDERGRMADFDKLLAIFSKYIVEKTGSKVVITTVDASMSLDEYLGDKVKVVRTKVGDVAVSQALSKYNALFGGEPSGTWIHGDVHLTPDGILSGLRVLEMMEYFDEKLCILLDEVPSYVNLREKIPCEECKKSSVMKYVIEYGERIFQRTPETVDGARFNLENGWILIRPSGTEPYIRIRVEGKDNTIAKDLLERGIKLVRKALKNEL</sequence>
<protein>
    <recommendedName>
        <fullName evidence="6">Phosphoglucosamine mutase</fullName>
        <ecNumber evidence="6">5.4.2.10</ecNumber>
    </recommendedName>
</protein>
<reference evidence="12 13" key="1">
    <citation type="journal article" date="2019" name="Int. J. Syst. Evol. Microbiol.">
        <title>Methanofervidicoccus abyssi gen. nov., sp. nov., a hydrogenotrophic methanogen, isolated from a hydrothermal vent chimney in the Mid-Cayman Spreading Center, the Caribbean Sea.</title>
        <authorList>
            <person name="Sakai S."/>
            <person name="Takaki Y."/>
            <person name="Miyazaki M."/>
            <person name="Ogawara M."/>
            <person name="Yanagawa K."/>
            <person name="Miyazaki J."/>
            <person name="Takai K."/>
        </authorList>
    </citation>
    <scope>NUCLEOTIDE SEQUENCE [LARGE SCALE GENOMIC DNA]</scope>
    <source>
        <strain evidence="12 13">HHB</strain>
    </source>
</reference>
<feature type="active site" description="Phosphoserine intermediate" evidence="6">
    <location>
        <position position="119"/>
    </location>
</feature>
<dbReference type="CDD" id="cd03087">
    <property type="entry name" value="PGM_like1"/>
    <property type="match status" value="1"/>
</dbReference>
<feature type="binding site" evidence="6">
    <location>
        <position position="262"/>
    </location>
    <ligand>
        <name>Mg(2+)</name>
        <dbReference type="ChEBI" id="CHEBI:18420"/>
    </ligand>
</feature>
<keyword evidence="4 6" id="KW-0460">Magnesium</keyword>
<evidence type="ECO:0000256" key="7">
    <source>
        <dbReference type="RuleBase" id="RU004326"/>
    </source>
</evidence>
<dbReference type="InterPro" id="IPR005843">
    <property type="entry name" value="A-D-PHexomutase_C"/>
</dbReference>
<comment type="similarity">
    <text evidence="1 6 7">Belongs to the phosphohexose mutase family.</text>
</comment>
<dbReference type="InterPro" id="IPR005841">
    <property type="entry name" value="Alpha-D-phosphohexomutase_SF"/>
</dbReference>
<dbReference type="EC" id="5.4.2.10" evidence="6"/>
<evidence type="ECO:0000313" key="13">
    <source>
        <dbReference type="Proteomes" id="UP000290527"/>
    </source>
</evidence>
<dbReference type="InterPro" id="IPR024086">
    <property type="entry name" value="GlmM_arc-type"/>
</dbReference>
<keyword evidence="13" id="KW-1185">Reference proteome</keyword>
<dbReference type="PANTHER" id="PTHR43771">
    <property type="entry name" value="PHOSPHOMANNOMUTASE"/>
    <property type="match status" value="1"/>
</dbReference>
<dbReference type="InterPro" id="IPR036900">
    <property type="entry name" value="A-D-PHexomutase_C_sf"/>
</dbReference>
<organism evidence="12 13">
    <name type="scientific">Methanofervidicoccus abyssi</name>
    <dbReference type="NCBI Taxonomy" id="2082189"/>
    <lineage>
        <taxon>Archaea</taxon>
        <taxon>Methanobacteriati</taxon>
        <taxon>Methanobacteriota</taxon>
        <taxon>Methanomada group</taxon>
        <taxon>Methanococci</taxon>
        <taxon>Methanococcales</taxon>
        <taxon>Methanofervidicoccus</taxon>
    </lineage>
</organism>
<dbReference type="InterPro" id="IPR005845">
    <property type="entry name" value="A-D-PHexomutase_a/b/a-II"/>
</dbReference>
<feature type="modified residue" description="Phosphoserine" evidence="6">
    <location>
        <position position="119"/>
    </location>
</feature>
<comment type="catalytic activity">
    <reaction evidence="6">
        <text>alpha-D-glucosamine 1-phosphate = D-glucosamine 6-phosphate</text>
        <dbReference type="Rhea" id="RHEA:23424"/>
        <dbReference type="ChEBI" id="CHEBI:58516"/>
        <dbReference type="ChEBI" id="CHEBI:58725"/>
        <dbReference type="EC" id="5.4.2.10"/>
    </reaction>
</comment>
<dbReference type="Proteomes" id="UP000290527">
    <property type="component" value="Unassembled WGS sequence"/>
</dbReference>
<dbReference type="FunFam" id="3.40.120.10:FF:000001">
    <property type="entry name" value="Phosphoglucosamine mutase"/>
    <property type="match status" value="1"/>
</dbReference>
<evidence type="ECO:0000256" key="3">
    <source>
        <dbReference type="ARBA" id="ARBA00022723"/>
    </source>
</evidence>
<dbReference type="InterPro" id="IPR005844">
    <property type="entry name" value="A-D-PHexomutase_a/b/a-I"/>
</dbReference>
<accession>A0A401HQD9</accession>
<feature type="domain" description="Alpha-D-phosphohexomutase alpha/beta/alpha" evidence="9">
    <location>
        <begin position="33"/>
        <end position="156"/>
    </location>
</feature>
<dbReference type="Pfam" id="PF02878">
    <property type="entry name" value="PGM_PMM_I"/>
    <property type="match status" value="1"/>
</dbReference>
<dbReference type="InterPro" id="IPR023666">
    <property type="entry name" value="GlmM_arc"/>
</dbReference>
<dbReference type="InterPro" id="IPR005846">
    <property type="entry name" value="A-D-PHexomutase_a/b/a-III"/>
</dbReference>
<evidence type="ECO:0000259" key="9">
    <source>
        <dbReference type="Pfam" id="PF02878"/>
    </source>
</evidence>
<dbReference type="PRINTS" id="PR00509">
    <property type="entry name" value="PGMPMM"/>
</dbReference>
<keyword evidence="2 6" id="KW-0597">Phosphoprotein</keyword>
<evidence type="ECO:0000259" key="10">
    <source>
        <dbReference type="Pfam" id="PF02879"/>
    </source>
</evidence>
<dbReference type="Gene3D" id="3.30.310.50">
    <property type="entry name" value="Alpha-D-phosphohexomutase, C-terminal domain"/>
    <property type="match status" value="1"/>
</dbReference>
<comment type="cofactor">
    <cofactor evidence="6">
        <name>Mg(2+)</name>
        <dbReference type="ChEBI" id="CHEBI:18420"/>
    </cofactor>
    <text evidence="6">Binds 1 Mg(2+) ion per subunit.</text>
</comment>
<comment type="PTM">
    <text evidence="6">Activated by phosphorylation.</text>
</comment>
<dbReference type="AlphaFoldDB" id="A0A401HQD9"/>
<dbReference type="Gene3D" id="3.40.120.10">
    <property type="entry name" value="Alpha-D-Glucose-1,6-Bisphosphate, subunit A, domain 3"/>
    <property type="match status" value="3"/>
</dbReference>
<dbReference type="InterPro" id="IPR016055">
    <property type="entry name" value="A-D-PHexomutase_a/b/a-I/II/III"/>
</dbReference>
<feature type="binding site" evidence="6">
    <location>
        <position position="266"/>
    </location>
    <ligand>
        <name>Mg(2+)</name>
        <dbReference type="ChEBI" id="CHEBI:18420"/>
    </ligand>
</feature>
<feature type="binding site" description="via phosphate group" evidence="6">
    <location>
        <position position="119"/>
    </location>
    <ligand>
        <name>Mg(2+)</name>
        <dbReference type="ChEBI" id="CHEBI:18420"/>
    </ligand>
</feature>
<dbReference type="GO" id="GO:0000287">
    <property type="term" value="F:magnesium ion binding"/>
    <property type="evidence" value="ECO:0007669"/>
    <property type="project" value="UniProtKB-UniRule"/>
</dbReference>
<feature type="domain" description="Alpha-D-phosphohexomutase C-terminal" evidence="8">
    <location>
        <begin position="423"/>
        <end position="464"/>
    </location>
</feature>
<feature type="binding site" evidence="6">
    <location>
        <position position="264"/>
    </location>
    <ligand>
        <name>Mg(2+)</name>
        <dbReference type="ChEBI" id="CHEBI:18420"/>
    </ligand>
</feature>
<keyword evidence="3 6" id="KW-0479">Metal-binding</keyword>
<dbReference type="PROSITE" id="PS00710">
    <property type="entry name" value="PGM_PMM"/>
    <property type="match status" value="1"/>
</dbReference>
<keyword evidence="5 6" id="KW-0413">Isomerase</keyword>
<dbReference type="NCBIfam" id="TIGR03990">
    <property type="entry name" value="Arch_GlmM"/>
    <property type="match status" value="1"/>
</dbReference>
<evidence type="ECO:0000259" key="8">
    <source>
        <dbReference type="Pfam" id="PF00408"/>
    </source>
</evidence>
<dbReference type="Pfam" id="PF02879">
    <property type="entry name" value="PGM_PMM_II"/>
    <property type="match status" value="1"/>
</dbReference>
<evidence type="ECO:0000256" key="2">
    <source>
        <dbReference type="ARBA" id="ARBA00022553"/>
    </source>
</evidence>
<evidence type="ECO:0000256" key="6">
    <source>
        <dbReference type="HAMAP-Rule" id="MF_01554"/>
    </source>
</evidence>